<dbReference type="RefSeq" id="WP_189536466.1">
    <property type="nucleotide sequence ID" value="NZ_BMYX01000024.1"/>
</dbReference>
<dbReference type="GO" id="GO:0003677">
    <property type="term" value="F:DNA binding"/>
    <property type="evidence" value="ECO:0007669"/>
    <property type="project" value="InterPro"/>
</dbReference>
<protein>
    <recommendedName>
        <fullName evidence="2">DNA polymerase III subunit delta'</fullName>
        <ecNumber evidence="1">2.7.7.7</ecNumber>
    </recommendedName>
</protein>
<evidence type="ECO:0000256" key="3">
    <source>
        <dbReference type="ARBA" id="ARBA00022679"/>
    </source>
</evidence>
<evidence type="ECO:0000256" key="6">
    <source>
        <dbReference type="ARBA" id="ARBA00022932"/>
    </source>
</evidence>
<dbReference type="GO" id="GO:0006261">
    <property type="term" value="P:DNA-templated DNA replication"/>
    <property type="evidence" value="ECO:0007669"/>
    <property type="project" value="TreeGrafter"/>
</dbReference>
<dbReference type="SUPFAM" id="SSF52540">
    <property type="entry name" value="P-loop containing nucleoside triphosphate hydrolases"/>
    <property type="match status" value="1"/>
</dbReference>
<evidence type="ECO:0000259" key="8">
    <source>
        <dbReference type="Pfam" id="PF09115"/>
    </source>
</evidence>
<reference evidence="9" key="1">
    <citation type="journal article" date="2014" name="Int. J. Syst. Evol. Microbiol.">
        <title>Complete genome sequence of Corynebacterium casei LMG S-19264T (=DSM 44701T), isolated from a smear-ripened cheese.</title>
        <authorList>
            <consortium name="US DOE Joint Genome Institute (JGI-PGF)"/>
            <person name="Walter F."/>
            <person name="Albersmeier A."/>
            <person name="Kalinowski J."/>
            <person name="Ruckert C."/>
        </authorList>
    </citation>
    <scope>NUCLEOTIDE SEQUENCE</scope>
    <source>
        <strain evidence="9">KCTC 32182</strain>
    </source>
</reference>
<keyword evidence="10" id="KW-1185">Reference proteome</keyword>
<sequence length="335" mass="36916">MRYPWQVSDWRRIGTERERLPNAWLLTGPAGIGKRAFAESLAVSLLCDEPGEDFVACGRCESCRWFAAGNHPDYRCLTPDTDEDEAREGKEGKSVRKLPVIKIEAVREVIEFAHLTSHRSGRRVILVAPAESLNPSAANALLKILEEPPEGVLFLLVAYAPQRLLPTIRSRCRPFALTAPSRDEALAWLAGQGVANPAAELAHHGGAPLFDHDPHLATVRKGFLEALANPSMTSVLGLAELVEKNKLPLSVALEWLQKWLVDLASLSLAGSLRYHPDLEGVLVPLARRADTARLMRCQDALTALAPFGQHTLNIRLQLEALLMEYLRVFARANPG</sequence>
<evidence type="ECO:0000256" key="2">
    <source>
        <dbReference type="ARBA" id="ARBA00014363"/>
    </source>
</evidence>
<dbReference type="GO" id="GO:0009360">
    <property type="term" value="C:DNA polymerase III complex"/>
    <property type="evidence" value="ECO:0007669"/>
    <property type="project" value="InterPro"/>
</dbReference>
<dbReference type="InterPro" id="IPR027417">
    <property type="entry name" value="P-loop_NTPase"/>
</dbReference>
<dbReference type="GO" id="GO:0008408">
    <property type="term" value="F:3'-5' exonuclease activity"/>
    <property type="evidence" value="ECO:0007669"/>
    <property type="project" value="InterPro"/>
</dbReference>
<keyword evidence="5" id="KW-0235">DNA replication</keyword>
<evidence type="ECO:0000313" key="10">
    <source>
        <dbReference type="Proteomes" id="UP000645257"/>
    </source>
</evidence>
<keyword evidence="6" id="KW-0239">DNA-directed DNA polymerase</keyword>
<keyword evidence="3" id="KW-0808">Transferase</keyword>
<dbReference type="Pfam" id="PF09115">
    <property type="entry name" value="DNApol3-delta_C"/>
    <property type="match status" value="1"/>
</dbReference>
<comment type="caution">
    <text evidence="9">The sequence shown here is derived from an EMBL/GenBank/DDBJ whole genome shotgun (WGS) entry which is preliminary data.</text>
</comment>
<dbReference type="Gene3D" id="3.40.50.300">
    <property type="entry name" value="P-loop containing nucleotide triphosphate hydrolases"/>
    <property type="match status" value="1"/>
</dbReference>
<evidence type="ECO:0000313" key="9">
    <source>
        <dbReference type="EMBL" id="GGY27422.1"/>
    </source>
</evidence>
<dbReference type="GO" id="GO:0003887">
    <property type="term" value="F:DNA-directed DNA polymerase activity"/>
    <property type="evidence" value="ECO:0007669"/>
    <property type="project" value="UniProtKB-KW"/>
</dbReference>
<dbReference type="InterPro" id="IPR015199">
    <property type="entry name" value="DNA_pol_III_delta_C"/>
</dbReference>
<dbReference type="InterPro" id="IPR050238">
    <property type="entry name" value="DNA_Rep/Repair_Clamp_Loader"/>
</dbReference>
<evidence type="ECO:0000256" key="5">
    <source>
        <dbReference type="ARBA" id="ARBA00022705"/>
    </source>
</evidence>
<reference evidence="9" key="2">
    <citation type="submission" date="2020-09" db="EMBL/GenBank/DDBJ databases">
        <authorList>
            <person name="Sun Q."/>
            <person name="Kim S."/>
        </authorList>
    </citation>
    <scope>NUCLEOTIDE SEQUENCE</scope>
    <source>
        <strain evidence="9">KCTC 32182</strain>
    </source>
</reference>
<dbReference type="EMBL" id="BMYX01000024">
    <property type="protein sequence ID" value="GGY27422.1"/>
    <property type="molecule type" value="Genomic_DNA"/>
</dbReference>
<evidence type="ECO:0000256" key="1">
    <source>
        <dbReference type="ARBA" id="ARBA00012417"/>
    </source>
</evidence>
<evidence type="ECO:0000256" key="4">
    <source>
        <dbReference type="ARBA" id="ARBA00022695"/>
    </source>
</evidence>
<dbReference type="NCBIfam" id="TIGR00678">
    <property type="entry name" value="holB"/>
    <property type="match status" value="1"/>
</dbReference>
<dbReference type="InterPro" id="IPR004622">
    <property type="entry name" value="DNA_pol_HolB"/>
</dbReference>
<proteinExistence type="predicted"/>
<gene>
    <name evidence="9" type="ORF">GCM10011289_33560</name>
</gene>
<name>A0A918UB85_9NEIS</name>
<evidence type="ECO:0000256" key="7">
    <source>
        <dbReference type="ARBA" id="ARBA00049244"/>
    </source>
</evidence>
<feature type="domain" description="DNA polymerase III delta subunit C-terminal" evidence="8">
    <location>
        <begin position="219"/>
        <end position="324"/>
    </location>
</feature>
<dbReference type="Proteomes" id="UP000645257">
    <property type="component" value="Unassembled WGS sequence"/>
</dbReference>
<dbReference type="EC" id="2.7.7.7" evidence="1"/>
<dbReference type="AlphaFoldDB" id="A0A918UB85"/>
<dbReference type="PANTHER" id="PTHR11669">
    <property type="entry name" value="REPLICATION FACTOR C / DNA POLYMERASE III GAMMA-TAU SUBUNIT"/>
    <property type="match status" value="1"/>
</dbReference>
<organism evidence="9 10">
    <name type="scientific">Paludibacterium paludis</name>
    <dbReference type="NCBI Taxonomy" id="1225769"/>
    <lineage>
        <taxon>Bacteria</taxon>
        <taxon>Pseudomonadati</taxon>
        <taxon>Pseudomonadota</taxon>
        <taxon>Betaproteobacteria</taxon>
        <taxon>Neisseriales</taxon>
        <taxon>Chromobacteriaceae</taxon>
        <taxon>Paludibacterium</taxon>
    </lineage>
</organism>
<comment type="catalytic activity">
    <reaction evidence="7">
        <text>DNA(n) + a 2'-deoxyribonucleoside 5'-triphosphate = DNA(n+1) + diphosphate</text>
        <dbReference type="Rhea" id="RHEA:22508"/>
        <dbReference type="Rhea" id="RHEA-COMP:17339"/>
        <dbReference type="Rhea" id="RHEA-COMP:17340"/>
        <dbReference type="ChEBI" id="CHEBI:33019"/>
        <dbReference type="ChEBI" id="CHEBI:61560"/>
        <dbReference type="ChEBI" id="CHEBI:173112"/>
        <dbReference type="EC" id="2.7.7.7"/>
    </reaction>
</comment>
<dbReference type="PANTHER" id="PTHR11669:SF8">
    <property type="entry name" value="DNA POLYMERASE III SUBUNIT DELTA"/>
    <property type="match status" value="1"/>
</dbReference>
<accession>A0A918UB85</accession>
<keyword evidence="4" id="KW-0548">Nucleotidyltransferase</keyword>
<dbReference type="Pfam" id="PF13177">
    <property type="entry name" value="DNA_pol3_delta2"/>
    <property type="match status" value="1"/>
</dbReference>